<comment type="caution">
    <text evidence="1">The sequence shown here is derived from an EMBL/GenBank/DDBJ whole genome shotgun (WGS) entry which is preliminary data.</text>
</comment>
<protein>
    <submittedName>
        <fullName evidence="1">Transposase</fullName>
    </submittedName>
</protein>
<evidence type="ECO:0000313" key="1">
    <source>
        <dbReference type="EMBL" id="PNG26057.1"/>
    </source>
</evidence>
<accession>A0A2J7TH31</accession>
<evidence type="ECO:0000313" key="2">
    <source>
        <dbReference type="Proteomes" id="UP000236286"/>
    </source>
</evidence>
<proteinExistence type="predicted"/>
<dbReference type="Proteomes" id="UP000236286">
    <property type="component" value="Unassembled WGS sequence"/>
</dbReference>
<sequence>MPKECFDLLMLSAVVLYEVTHRSPGVDPAETLVRTLSSLVRANVEGLLRDVAIAGPASQGLEIIADHAGCGLIEAIGEPEWLREAIEAARGPHILLIRSGFAPQQGFIEEAGDFLQRPPRANGAEVAVLRAAPERLFERMFPGAAPLAGLIAPRDRCLKGSAKRLVGLAQFLRPATTLRTHARRIA</sequence>
<dbReference type="EMBL" id="PDZR01000010">
    <property type="protein sequence ID" value="PNG26057.1"/>
    <property type="molecule type" value="Genomic_DNA"/>
</dbReference>
<reference evidence="1 2" key="1">
    <citation type="submission" date="2017-10" db="EMBL/GenBank/DDBJ databases">
        <title>Genome announcement of Methylocella silvestris TVC from permafrost.</title>
        <authorList>
            <person name="Wang J."/>
            <person name="Geng K."/>
            <person name="Ul-Haque F."/>
            <person name="Crombie A.T."/>
            <person name="Street L.E."/>
            <person name="Wookey P.A."/>
            <person name="Murrell J.C."/>
            <person name="Pratscher J."/>
        </authorList>
    </citation>
    <scope>NUCLEOTIDE SEQUENCE [LARGE SCALE GENOMIC DNA]</scope>
    <source>
        <strain evidence="1 2">TVC</strain>
    </source>
</reference>
<gene>
    <name evidence="1" type="ORF">CR492_10725</name>
</gene>
<name>A0A2J7TH31_METSI</name>
<dbReference type="AlphaFoldDB" id="A0A2J7TH31"/>
<organism evidence="1 2">
    <name type="scientific">Methylocella silvestris</name>
    <dbReference type="NCBI Taxonomy" id="199596"/>
    <lineage>
        <taxon>Bacteria</taxon>
        <taxon>Pseudomonadati</taxon>
        <taxon>Pseudomonadota</taxon>
        <taxon>Alphaproteobacteria</taxon>
        <taxon>Hyphomicrobiales</taxon>
        <taxon>Beijerinckiaceae</taxon>
        <taxon>Methylocella</taxon>
    </lineage>
</organism>